<dbReference type="EMBL" id="BMXL01000009">
    <property type="protein sequence ID" value="GHD24956.1"/>
    <property type="molecule type" value="Genomic_DNA"/>
</dbReference>
<comment type="caution">
    <text evidence="2">The sequence shown here is derived from an EMBL/GenBank/DDBJ whole genome shotgun (WGS) entry which is preliminary data.</text>
</comment>
<keyword evidence="3" id="KW-1185">Reference proteome</keyword>
<evidence type="ECO:0000313" key="3">
    <source>
        <dbReference type="Proteomes" id="UP000654947"/>
    </source>
</evidence>
<dbReference type="Proteomes" id="UP000654947">
    <property type="component" value="Unassembled WGS sequence"/>
</dbReference>
<dbReference type="Pfam" id="PF19054">
    <property type="entry name" value="DUF5753"/>
    <property type="match status" value="1"/>
</dbReference>
<dbReference type="AlphaFoldDB" id="A0A919CI09"/>
<proteinExistence type="predicted"/>
<dbReference type="RefSeq" id="WP_308433787.1">
    <property type="nucleotide sequence ID" value="NZ_BMXL01000009.1"/>
</dbReference>
<protein>
    <submittedName>
        <fullName evidence="2">Transcriptional regulator</fullName>
    </submittedName>
</protein>
<accession>A0A919CI09</accession>
<dbReference type="Pfam" id="PF13560">
    <property type="entry name" value="HTH_31"/>
    <property type="match status" value="1"/>
</dbReference>
<sequence>MASPTLRRRRLSRLLRELREESGWTATKVAKEAKERSGKPRGWSASKLTRLEGAEWKRVNSDDVLILLDIYGITDSADRDSYVTLAKEANQQGWWATFGDALGSGQFVGLESEASSIRSYESMSIPGLLQTPEYARVVIAGSGLVTDGTELTQRVDARMFRKNVFSKSNPVTFWTVLDEAALLRITPDLAGQLEYLLEMGDRPNIGIQVLPISKGPHAAMNGNFVIMEFPPPDPPVVYLEAMSEEIYLEKPEEITRYQHVYDYVQAEALSVAESRQLIRDRTASL</sequence>
<name>A0A919CI09_9ACTN</name>
<organism evidence="2 3">
    <name type="scientific">Nocardiopsis kunsanensis</name>
    <dbReference type="NCBI Taxonomy" id="141693"/>
    <lineage>
        <taxon>Bacteria</taxon>
        <taxon>Bacillati</taxon>
        <taxon>Actinomycetota</taxon>
        <taxon>Actinomycetes</taxon>
        <taxon>Streptosporangiales</taxon>
        <taxon>Nocardiopsidaceae</taxon>
        <taxon>Nocardiopsis</taxon>
    </lineage>
</organism>
<evidence type="ECO:0000313" key="2">
    <source>
        <dbReference type="EMBL" id="GHD24956.1"/>
    </source>
</evidence>
<evidence type="ECO:0000259" key="1">
    <source>
        <dbReference type="Pfam" id="PF19054"/>
    </source>
</evidence>
<reference evidence="2 3" key="1">
    <citation type="journal article" date="2014" name="Int. J. Syst. Evol. Microbiol.">
        <title>Complete genome sequence of Corynebacterium casei LMG S-19264T (=DSM 44701T), isolated from a smear-ripened cheese.</title>
        <authorList>
            <consortium name="US DOE Joint Genome Institute (JGI-PGF)"/>
            <person name="Walter F."/>
            <person name="Albersmeier A."/>
            <person name="Kalinowski J."/>
            <person name="Ruckert C."/>
        </authorList>
    </citation>
    <scope>NUCLEOTIDE SEQUENCE [LARGE SCALE GENOMIC DNA]</scope>
    <source>
        <strain evidence="2 3">KCTC 19473</strain>
    </source>
</reference>
<feature type="domain" description="DUF5753" evidence="1">
    <location>
        <begin position="106"/>
        <end position="279"/>
    </location>
</feature>
<gene>
    <name evidence="2" type="ORF">GCM10007147_21700</name>
</gene>
<dbReference type="InterPro" id="IPR043917">
    <property type="entry name" value="DUF5753"/>
</dbReference>